<feature type="non-terminal residue" evidence="2">
    <location>
        <position position="72"/>
    </location>
</feature>
<sequence length="72" mass="7812">RRPGATRCRSSRSSSGSSRCSCCRSCSASRPSSARRWPSPARSGWPTWRWPSPSSARSPASPSARWCSPPTT</sequence>
<protein>
    <submittedName>
        <fullName evidence="2">Uncharacterized protein</fullName>
    </submittedName>
</protein>
<feature type="compositionally biased region" description="Low complexity" evidence="1">
    <location>
        <begin position="7"/>
        <end position="19"/>
    </location>
</feature>
<accession>A0A6J4R9E6</accession>
<gene>
    <name evidence="2" type="ORF">AVDCRST_MAG65-473</name>
</gene>
<dbReference type="AlphaFoldDB" id="A0A6J4R9E6"/>
<evidence type="ECO:0000256" key="1">
    <source>
        <dbReference type="SAM" id="MobiDB-lite"/>
    </source>
</evidence>
<name>A0A6J4R9E6_9ACTN</name>
<organism evidence="2">
    <name type="scientific">uncultured Solirubrobacteraceae bacterium</name>
    <dbReference type="NCBI Taxonomy" id="1162706"/>
    <lineage>
        <taxon>Bacteria</taxon>
        <taxon>Bacillati</taxon>
        <taxon>Actinomycetota</taxon>
        <taxon>Thermoleophilia</taxon>
        <taxon>Solirubrobacterales</taxon>
        <taxon>Solirubrobacteraceae</taxon>
        <taxon>environmental samples</taxon>
    </lineage>
</organism>
<feature type="compositionally biased region" description="Low complexity" evidence="1">
    <location>
        <begin position="26"/>
        <end position="72"/>
    </location>
</feature>
<proteinExistence type="predicted"/>
<feature type="region of interest" description="Disordered" evidence="1">
    <location>
        <begin position="1"/>
        <end position="72"/>
    </location>
</feature>
<reference evidence="2" key="1">
    <citation type="submission" date="2020-02" db="EMBL/GenBank/DDBJ databases">
        <authorList>
            <person name="Meier V. D."/>
        </authorList>
    </citation>
    <scope>NUCLEOTIDE SEQUENCE</scope>
    <source>
        <strain evidence="2">AVDCRST_MAG65</strain>
    </source>
</reference>
<evidence type="ECO:0000313" key="2">
    <source>
        <dbReference type="EMBL" id="CAA9467855.1"/>
    </source>
</evidence>
<feature type="non-terminal residue" evidence="2">
    <location>
        <position position="1"/>
    </location>
</feature>
<dbReference type="EMBL" id="CADCVL010000077">
    <property type="protein sequence ID" value="CAA9467855.1"/>
    <property type="molecule type" value="Genomic_DNA"/>
</dbReference>